<evidence type="ECO:0000313" key="4">
    <source>
        <dbReference type="Proteomes" id="UP001055104"/>
    </source>
</evidence>
<dbReference type="RefSeq" id="WP_007834190.1">
    <property type="nucleotide sequence ID" value="NZ_BAABYF010000001.1"/>
</dbReference>
<evidence type="ECO:0000313" key="1">
    <source>
        <dbReference type="EMBL" id="GKH80450.1"/>
    </source>
</evidence>
<name>A0AA37KD84_9BACT</name>
<proteinExistence type="predicted"/>
<dbReference type="EMBL" id="JAWDEV010000011">
    <property type="protein sequence ID" value="MDU0271390.1"/>
    <property type="molecule type" value="Genomic_DNA"/>
</dbReference>
<dbReference type="Proteomes" id="UP001055104">
    <property type="component" value="Unassembled WGS sequence"/>
</dbReference>
<dbReference type="EMBL" id="BQOB01000001">
    <property type="protein sequence ID" value="GKH80450.1"/>
    <property type="molecule type" value="Genomic_DNA"/>
</dbReference>
<dbReference type="Proteomes" id="UP001177934">
    <property type="component" value="Chromosome"/>
</dbReference>
<sequence>MENIILELRKGEKENIYGGEGRVVYVLNEEGKCIPRYINN</sequence>
<reference evidence="2" key="3">
    <citation type="submission" date="2023-10" db="EMBL/GenBank/DDBJ databases">
        <title>Genome of Potential pathogenic bacteria in Crohn's disease.</title>
        <authorList>
            <person name="Rodriguez-Palacios A."/>
        </authorList>
    </citation>
    <scope>NUCLEOTIDE SEQUENCE</scope>
    <source>
        <strain evidence="2">CavFT-hAR62</strain>
    </source>
</reference>
<dbReference type="AlphaFoldDB" id="A0AA37KD84"/>
<accession>A0AA37KD84</accession>
<evidence type="ECO:0000313" key="2">
    <source>
        <dbReference type="EMBL" id="MDU0271390.1"/>
    </source>
</evidence>
<dbReference type="EMBL" id="CP126056">
    <property type="protein sequence ID" value="WHX10325.1"/>
    <property type="molecule type" value="Genomic_DNA"/>
</dbReference>
<evidence type="ECO:0000313" key="3">
    <source>
        <dbReference type="EMBL" id="WHX10325.1"/>
    </source>
</evidence>
<organism evidence="1 4">
    <name type="scientific">Phocaeicola dorei</name>
    <dbReference type="NCBI Taxonomy" id="357276"/>
    <lineage>
        <taxon>Bacteria</taxon>
        <taxon>Pseudomonadati</taxon>
        <taxon>Bacteroidota</taxon>
        <taxon>Bacteroidia</taxon>
        <taxon>Bacteroidales</taxon>
        <taxon>Bacteroidaceae</taxon>
        <taxon>Phocaeicola</taxon>
    </lineage>
</organism>
<gene>
    <name evidence="1" type="ORF">CE91St7_13340</name>
    <name evidence="3" type="ORF">QNN11_01910</name>
    <name evidence="2" type="ORF">RVH45_16155</name>
</gene>
<reference evidence="3" key="2">
    <citation type="journal article" date="2023" name="Nat. Commun.">
        <title>Identification of a novel Human Milk Oligosaccharides utilization cluster in the infant gut commensal Bacteroides dorei.</title>
        <authorList>
            <person name="Kijner S."/>
            <person name="Ennis D."/>
            <person name="Shmorak S."/>
            <person name="Florentin A."/>
            <person name="Yassour M."/>
        </authorList>
    </citation>
    <scope>NUCLEOTIDE SEQUENCE</scope>
    <source>
        <strain evidence="3">2</strain>
    </source>
</reference>
<reference evidence="1" key="1">
    <citation type="submission" date="2022-01" db="EMBL/GenBank/DDBJ databases">
        <title>Novel bile acid biosynthetic pathways are enriched in the microbiome of centenarians.</title>
        <authorList>
            <person name="Sato Y."/>
            <person name="Atarashi K."/>
            <person name="Plichta R.D."/>
            <person name="Arai Y."/>
            <person name="Sasajima S."/>
            <person name="Kearney M.S."/>
            <person name="Suda W."/>
            <person name="Takeshita K."/>
            <person name="Sasaki T."/>
            <person name="Okamoto S."/>
            <person name="Skelly N.A."/>
            <person name="Okamura Y."/>
            <person name="Vlamakis H."/>
            <person name="Li Y."/>
            <person name="Tanoue T."/>
            <person name="Takei H."/>
            <person name="Nittono H."/>
            <person name="Narushima S."/>
            <person name="Irie J."/>
            <person name="Itoh H."/>
            <person name="Moriya K."/>
            <person name="Sugiura Y."/>
            <person name="Suematsu M."/>
            <person name="Moritoki N."/>
            <person name="Shibata S."/>
            <person name="Littman R.D."/>
            <person name="Fischbach A.M."/>
            <person name="Uwamino Y."/>
            <person name="Inoue T."/>
            <person name="Honda A."/>
            <person name="Hattori M."/>
            <person name="Murai T."/>
            <person name="Xavier J.R."/>
            <person name="Hirose N."/>
            <person name="Honda K."/>
        </authorList>
    </citation>
    <scope>NUCLEOTIDE SEQUENCE</scope>
    <source>
        <strain evidence="1">CE91-St7</strain>
    </source>
</reference>
<dbReference type="GeneID" id="93449660"/>
<dbReference type="Proteomes" id="UP001181086">
    <property type="component" value="Unassembled WGS sequence"/>
</dbReference>
<protein>
    <submittedName>
        <fullName evidence="1">Uncharacterized protein</fullName>
    </submittedName>
</protein>